<keyword evidence="2 8" id="KW-0808">Transferase</keyword>
<dbReference type="GO" id="GO:0000166">
    <property type="term" value="F:nucleotide binding"/>
    <property type="evidence" value="ECO:0007669"/>
    <property type="project" value="UniProtKB-KW"/>
</dbReference>
<evidence type="ECO:0000256" key="5">
    <source>
        <dbReference type="ARBA" id="ARBA00022723"/>
    </source>
</evidence>
<dbReference type="InterPro" id="IPR050264">
    <property type="entry name" value="Bact_CCA-adding_enz_type3_sf"/>
</dbReference>
<reference evidence="11 12" key="1">
    <citation type="journal article" date="2013" name="BMC Genomics">
        <title>Comparison of the complete genome sequence of two closely related isolates of 'Candidatus Phytoplasma australiense' reveals genome plasticity.</title>
        <authorList>
            <person name="Andersen M.T."/>
            <person name="Liefting L.W."/>
            <person name="Havukkala I."/>
            <person name="Beever R.E."/>
        </authorList>
    </citation>
    <scope>NUCLEOTIDE SEQUENCE [LARGE SCALE GENOMIC DNA]</scope>
    <source>
        <strain evidence="11 12">NZSb11</strain>
    </source>
</reference>
<protein>
    <submittedName>
        <fullName evidence="11">CCA-adding enzyme</fullName>
    </submittedName>
</protein>
<gene>
    <name evidence="11" type="primary">cca</name>
    <name evidence="11" type="ORF">SLY_0543</name>
</gene>
<name>R4RX65_PHYAS</name>
<keyword evidence="6" id="KW-0547">Nucleotide-binding</keyword>
<dbReference type="KEGG" id="nzs:SLY_0543"/>
<dbReference type="Gene3D" id="3.30.460.10">
    <property type="entry name" value="Beta Polymerase, domain 2"/>
    <property type="match status" value="1"/>
</dbReference>
<evidence type="ECO:0000256" key="7">
    <source>
        <dbReference type="ARBA" id="ARBA00022842"/>
    </source>
</evidence>
<sequence>MECDQPIYKSNKNMKNLSSLGKIKKAQKIIQIFKQKGFEAFIVGGAVRDYLLNIPFNQDVDITTNAVPQDINAIFQSQKRAYYGCIKIIFEEESFEITTYREEDIYLNHRHPNKIVFIQEVKKDVIRRDFTINALLMDEKGQIFDWTEGKSDLTKKILRTIQNPFISFEKDALRIMRAFYFQAKLNFQIEKQTQIALTKHSHLLTQISSSRIYEYLQKIITYPHWQASFKMMIETKAHLFLKPITKAIIFFASLKDEEFTNKNLEENIFWSIAFVFNKNIFSLFPINSKKKKQCQTLIILSNHIFTNLKLNLFTHQLSNCLLAYKINYLLSPQKSKNFLIENLDNIKQTYKNLPLKNFQELKMDWRQIAPHRIPEIKQKVIQAVLEKKITNELEELKAFVFNHKHNEKVDAWHKKEKKRKKYDKQ</sequence>
<dbReference type="CDD" id="cd05398">
    <property type="entry name" value="NT_ClassII-CCAase"/>
    <property type="match status" value="1"/>
</dbReference>
<proteinExistence type="inferred from homology"/>
<keyword evidence="7" id="KW-0460">Magnesium</keyword>
<evidence type="ECO:0000259" key="10">
    <source>
        <dbReference type="Pfam" id="PF12627"/>
    </source>
</evidence>
<evidence type="ECO:0000313" key="11">
    <source>
        <dbReference type="EMBL" id="AGL90462.1"/>
    </source>
</evidence>
<dbReference type="PANTHER" id="PTHR46173">
    <property type="entry name" value="CCA TRNA NUCLEOTIDYLTRANSFERASE 1, MITOCHONDRIAL"/>
    <property type="match status" value="1"/>
</dbReference>
<dbReference type="InterPro" id="IPR043519">
    <property type="entry name" value="NT_sf"/>
</dbReference>
<keyword evidence="5" id="KW-0479">Metal-binding</keyword>
<accession>R4RX65</accession>
<dbReference type="InterPro" id="IPR002646">
    <property type="entry name" value="PolA_pol_head_dom"/>
</dbReference>
<feature type="domain" description="Poly A polymerase head" evidence="9">
    <location>
        <begin position="40"/>
        <end position="159"/>
    </location>
</feature>
<dbReference type="AlphaFoldDB" id="R4RX65"/>
<evidence type="ECO:0000313" key="12">
    <source>
        <dbReference type="Proteomes" id="UP000013941"/>
    </source>
</evidence>
<evidence type="ECO:0000256" key="1">
    <source>
        <dbReference type="ARBA" id="ARBA00001946"/>
    </source>
</evidence>
<dbReference type="GO" id="GO:0000049">
    <property type="term" value="F:tRNA binding"/>
    <property type="evidence" value="ECO:0007669"/>
    <property type="project" value="TreeGrafter"/>
</dbReference>
<dbReference type="PANTHER" id="PTHR46173:SF1">
    <property type="entry name" value="CCA TRNA NUCLEOTIDYLTRANSFERASE 1, MITOCHONDRIAL"/>
    <property type="match status" value="1"/>
</dbReference>
<dbReference type="PATRIC" id="fig|980422.3.peg.497"/>
<evidence type="ECO:0000256" key="8">
    <source>
        <dbReference type="RuleBase" id="RU003953"/>
    </source>
</evidence>
<keyword evidence="4" id="KW-0548">Nucleotidyltransferase</keyword>
<dbReference type="HOGENOM" id="CLU_015961_3_0_14"/>
<evidence type="ECO:0000256" key="4">
    <source>
        <dbReference type="ARBA" id="ARBA00022695"/>
    </source>
</evidence>
<dbReference type="Gene3D" id="1.10.3090.10">
    <property type="entry name" value="cca-adding enzyme, domain 2"/>
    <property type="match status" value="1"/>
</dbReference>
<dbReference type="GO" id="GO:0046872">
    <property type="term" value="F:metal ion binding"/>
    <property type="evidence" value="ECO:0007669"/>
    <property type="project" value="UniProtKB-KW"/>
</dbReference>
<keyword evidence="8" id="KW-0694">RNA-binding</keyword>
<evidence type="ECO:0000256" key="6">
    <source>
        <dbReference type="ARBA" id="ARBA00022741"/>
    </source>
</evidence>
<organism evidence="11 12">
    <name type="scientific">Strawberry lethal yellows phytoplasma (CPA) str. NZSb11</name>
    <dbReference type="NCBI Taxonomy" id="980422"/>
    <lineage>
        <taxon>Bacteria</taxon>
        <taxon>Bacillati</taxon>
        <taxon>Mycoplasmatota</taxon>
        <taxon>Mollicutes</taxon>
        <taxon>Acholeplasmatales</taxon>
        <taxon>Acholeplasmataceae</taxon>
        <taxon>Candidatus Phytoplasma</taxon>
        <taxon>16SrXII (Stolbur group)</taxon>
    </lineage>
</organism>
<comment type="cofactor">
    <cofactor evidence="1">
        <name>Mg(2+)</name>
        <dbReference type="ChEBI" id="CHEBI:18420"/>
    </cofactor>
</comment>
<dbReference type="Pfam" id="PF01743">
    <property type="entry name" value="PolyA_pol"/>
    <property type="match status" value="1"/>
</dbReference>
<dbReference type="Proteomes" id="UP000013941">
    <property type="component" value="Chromosome"/>
</dbReference>
<keyword evidence="12" id="KW-1185">Reference proteome</keyword>
<evidence type="ECO:0000259" key="9">
    <source>
        <dbReference type="Pfam" id="PF01743"/>
    </source>
</evidence>
<comment type="similarity">
    <text evidence="8">Belongs to the tRNA nucleotidyltransferase/poly(A) polymerase family.</text>
</comment>
<dbReference type="GO" id="GO:0016779">
    <property type="term" value="F:nucleotidyltransferase activity"/>
    <property type="evidence" value="ECO:0007669"/>
    <property type="project" value="UniProtKB-KW"/>
</dbReference>
<evidence type="ECO:0000256" key="3">
    <source>
        <dbReference type="ARBA" id="ARBA00022694"/>
    </source>
</evidence>
<dbReference type="SUPFAM" id="SSF81891">
    <property type="entry name" value="Poly A polymerase C-terminal region-like"/>
    <property type="match status" value="1"/>
</dbReference>
<dbReference type="GO" id="GO:0008033">
    <property type="term" value="P:tRNA processing"/>
    <property type="evidence" value="ECO:0007669"/>
    <property type="project" value="UniProtKB-KW"/>
</dbReference>
<dbReference type="SUPFAM" id="SSF81301">
    <property type="entry name" value="Nucleotidyltransferase"/>
    <property type="match status" value="1"/>
</dbReference>
<feature type="domain" description="tRNA nucleotidyltransferase/poly(A) polymerase RNA and SrmB- binding" evidence="10">
    <location>
        <begin position="186"/>
        <end position="247"/>
    </location>
</feature>
<evidence type="ECO:0000256" key="2">
    <source>
        <dbReference type="ARBA" id="ARBA00022679"/>
    </source>
</evidence>
<dbReference type="EMBL" id="CP002548">
    <property type="protein sequence ID" value="AGL90462.1"/>
    <property type="molecule type" value="Genomic_DNA"/>
</dbReference>
<dbReference type="InterPro" id="IPR032828">
    <property type="entry name" value="PolyA_RNA-bd"/>
</dbReference>
<dbReference type="Pfam" id="PF12627">
    <property type="entry name" value="PolyA_pol_RNAbd"/>
    <property type="match status" value="1"/>
</dbReference>
<keyword evidence="3" id="KW-0819">tRNA processing</keyword>